<keyword evidence="5" id="KW-1185">Reference proteome</keyword>
<dbReference type="EMBL" id="MDYQ01000050">
    <property type="protein sequence ID" value="PRP85113.1"/>
    <property type="molecule type" value="Genomic_DNA"/>
</dbReference>
<name>A0A2P6NMD9_9EUKA</name>
<dbReference type="InParanoid" id="A0A2P6NMD9"/>
<gene>
    <name evidence="4" type="ORF">PROFUN_07184</name>
</gene>
<dbReference type="Proteomes" id="UP000241769">
    <property type="component" value="Unassembled WGS sequence"/>
</dbReference>
<keyword evidence="1" id="KW-0547">Nucleotide-binding</keyword>
<accession>A0A2P6NMD9</accession>
<dbReference type="InterPro" id="IPR000719">
    <property type="entry name" value="Prot_kinase_dom"/>
</dbReference>
<dbReference type="GO" id="GO:0004674">
    <property type="term" value="F:protein serine/threonine kinase activity"/>
    <property type="evidence" value="ECO:0007669"/>
    <property type="project" value="TreeGrafter"/>
</dbReference>
<dbReference type="Gene3D" id="1.10.510.10">
    <property type="entry name" value="Transferase(Phosphotransferase) domain 1"/>
    <property type="match status" value="1"/>
</dbReference>
<evidence type="ECO:0000313" key="4">
    <source>
        <dbReference type="EMBL" id="PRP85113.1"/>
    </source>
</evidence>
<dbReference type="PANTHER" id="PTHR24346:SF30">
    <property type="entry name" value="MATERNAL EMBRYONIC LEUCINE ZIPPER KINASE"/>
    <property type="match status" value="1"/>
</dbReference>
<evidence type="ECO:0000259" key="3">
    <source>
        <dbReference type="PROSITE" id="PS50011"/>
    </source>
</evidence>
<dbReference type="SMART" id="SM00220">
    <property type="entry name" value="S_TKc"/>
    <property type="match status" value="1"/>
</dbReference>
<dbReference type="AlphaFoldDB" id="A0A2P6NMD9"/>
<proteinExistence type="predicted"/>
<evidence type="ECO:0000313" key="5">
    <source>
        <dbReference type="Proteomes" id="UP000241769"/>
    </source>
</evidence>
<keyword evidence="2" id="KW-0067">ATP-binding</keyword>
<evidence type="ECO:0000256" key="1">
    <source>
        <dbReference type="ARBA" id="ARBA00022741"/>
    </source>
</evidence>
<dbReference type="InterPro" id="IPR011009">
    <property type="entry name" value="Kinase-like_dom_sf"/>
</dbReference>
<protein>
    <recommendedName>
        <fullName evidence="3">Protein kinase domain-containing protein</fullName>
    </recommendedName>
</protein>
<dbReference type="GO" id="GO:0035556">
    <property type="term" value="P:intracellular signal transduction"/>
    <property type="evidence" value="ECO:0007669"/>
    <property type="project" value="TreeGrafter"/>
</dbReference>
<dbReference type="OrthoDB" id="541276at2759"/>
<dbReference type="GO" id="GO:0005524">
    <property type="term" value="F:ATP binding"/>
    <property type="evidence" value="ECO:0007669"/>
    <property type="project" value="UniProtKB-KW"/>
</dbReference>
<dbReference type="Pfam" id="PF00069">
    <property type="entry name" value="Pkinase"/>
    <property type="match status" value="1"/>
</dbReference>
<reference evidence="4 5" key="1">
    <citation type="journal article" date="2018" name="Genome Biol. Evol.">
        <title>Multiple Roots of Fruiting Body Formation in Amoebozoa.</title>
        <authorList>
            <person name="Hillmann F."/>
            <person name="Forbes G."/>
            <person name="Novohradska S."/>
            <person name="Ferling I."/>
            <person name="Riege K."/>
            <person name="Groth M."/>
            <person name="Westermann M."/>
            <person name="Marz M."/>
            <person name="Spaller T."/>
            <person name="Winckler T."/>
            <person name="Schaap P."/>
            <person name="Glockner G."/>
        </authorList>
    </citation>
    <scope>NUCLEOTIDE SEQUENCE [LARGE SCALE GENOMIC DNA]</scope>
    <source>
        <strain evidence="4 5">Jena</strain>
    </source>
</reference>
<dbReference type="PROSITE" id="PS50011">
    <property type="entry name" value="PROTEIN_KINASE_DOM"/>
    <property type="match status" value="1"/>
</dbReference>
<dbReference type="PANTHER" id="PTHR24346">
    <property type="entry name" value="MAP/MICROTUBULE AFFINITY-REGULATING KINASE"/>
    <property type="match status" value="1"/>
</dbReference>
<dbReference type="GO" id="GO:0005737">
    <property type="term" value="C:cytoplasm"/>
    <property type="evidence" value="ECO:0007669"/>
    <property type="project" value="TreeGrafter"/>
</dbReference>
<sequence length="284" mass="32262">MMQTRFHILRSLNRGAYGQLYAAEDAETGKKVVVKVIEKLEEEDRGLIAREIKANAMMKGTKGICTLHAYIDEGRQTSLVFDVVHGADLFTVLQRRDFQPLEEKMVWKIVNQVAEALFACHQKGIAHRDVKLENVRHTDDASIQPLNPYQIMMERDRVFLIDFGLCTFFKVTDGKESLSSDYCGSPEYISPEHFKQTPLRATQVDAWALGITTYALLFGVFPYGLDEMPTTFTSCSTIPLPPDTEDLIVSRGMRDRLTRLLTIDPTKRSSVKIMMDLPLHRSSI</sequence>
<feature type="domain" description="Protein kinase" evidence="3">
    <location>
        <begin position="6"/>
        <end position="280"/>
    </location>
</feature>
<evidence type="ECO:0000256" key="2">
    <source>
        <dbReference type="ARBA" id="ARBA00022840"/>
    </source>
</evidence>
<comment type="caution">
    <text evidence="4">The sequence shown here is derived from an EMBL/GenBank/DDBJ whole genome shotgun (WGS) entry which is preliminary data.</text>
</comment>
<organism evidence="4 5">
    <name type="scientific">Planoprotostelium fungivorum</name>
    <dbReference type="NCBI Taxonomy" id="1890364"/>
    <lineage>
        <taxon>Eukaryota</taxon>
        <taxon>Amoebozoa</taxon>
        <taxon>Evosea</taxon>
        <taxon>Variosea</taxon>
        <taxon>Cavosteliida</taxon>
        <taxon>Cavosteliaceae</taxon>
        <taxon>Planoprotostelium</taxon>
    </lineage>
</organism>
<dbReference type="SUPFAM" id="SSF56112">
    <property type="entry name" value="Protein kinase-like (PK-like)"/>
    <property type="match status" value="1"/>
</dbReference>
<dbReference type="STRING" id="1890364.A0A2P6NMD9"/>